<dbReference type="RefSeq" id="WP_181731047.1">
    <property type="nucleotide sequence ID" value="NZ_JACEIR010000001.1"/>
</dbReference>
<keyword evidence="1" id="KW-0813">Transport</keyword>
<dbReference type="GO" id="GO:0019825">
    <property type="term" value="F:oxygen binding"/>
    <property type="evidence" value="ECO:0007669"/>
    <property type="project" value="InterPro"/>
</dbReference>
<dbReference type="InterPro" id="IPR009050">
    <property type="entry name" value="Globin-like_sf"/>
</dbReference>
<dbReference type="SUPFAM" id="SSF46458">
    <property type="entry name" value="Globin-like"/>
    <property type="match status" value="1"/>
</dbReference>
<sequence length="124" mass="14182">MLRSTKSTLYERLGGEQAITAVIAEFFNRMMQDDRVNHHFIGVNIEELRQKQITNFMSYAISGTPLYDKATLREAHTGLNITSEEYEIAIKHLNSSLRKYNVGLGDIAKIEAFLRSVKPHIINK</sequence>
<keyword evidence="3 5" id="KW-0479">Metal-binding</keyword>
<evidence type="ECO:0000313" key="6">
    <source>
        <dbReference type="EMBL" id="MBH8593893.1"/>
    </source>
</evidence>
<keyword evidence="4 5" id="KW-0408">Iron</keyword>
<dbReference type="EMBL" id="JAECVW010000001">
    <property type="protein sequence ID" value="MBH8593893.1"/>
    <property type="molecule type" value="Genomic_DNA"/>
</dbReference>
<dbReference type="AlphaFoldDB" id="A0A8I1DB10"/>
<dbReference type="GO" id="GO:0020037">
    <property type="term" value="F:heme binding"/>
    <property type="evidence" value="ECO:0007669"/>
    <property type="project" value="InterPro"/>
</dbReference>
<evidence type="ECO:0000256" key="3">
    <source>
        <dbReference type="ARBA" id="ARBA00022723"/>
    </source>
</evidence>
<proteinExistence type="predicted"/>
<keyword evidence="7" id="KW-1185">Reference proteome</keyword>
<dbReference type="InterPro" id="IPR001486">
    <property type="entry name" value="Hemoglobin_trunc"/>
</dbReference>
<dbReference type="GO" id="GO:0046872">
    <property type="term" value="F:metal ion binding"/>
    <property type="evidence" value="ECO:0007669"/>
    <property type="project" value="UniProtKB-KW"/>
</dbReference>
<evidence type="ECO:0000256" key="1">
    <source>
        <dbReference type="ARBA" id="ARBA00022448"/>
    </source>
</evidence>
<accession>A0A8I1DB10</accession>
<evidence type="ECO:0000313" key="7">
    <source>
        <dbReference type="Proteomes" id="UP000633619"/>
    </source>
</evidence>
<evidence type="ECO:0000256" key="4">
    <source>
        <dbReference type="ARBA" id="ARBA00023004"/>
    </source>
</evidence>
<dbReference type="CDD" id="cd00454">
    <property type="entry name" value="TrHb1_N"/>
    <property type="match status" value="1"/>
</dbReference>
<evidence type="ECO:0000256" key="2">
    <source>
        <dbReference type="ARBA" id="ARBA00022617"/>
    </source>
</evidence>
<keyword evidence="2 5" id="KW-0349">Heme</keyword>
<gene>
    <name evidence="6" type="ORF">I8U20_00950</name>
</gene>
<dbReference type="Pfam" id="PF01152">
    <property type="entry name" value="Bac_globin"/>
    <property type="match status" value="1"/>
</dbReference>
<feature type="binding site" description="distal binding residue" evidence="5">
    <location>
        <position position="76"/>
    </location>
    <ligand>
        <name>heme</name>
        <dbReference type="ChEBI" id="CHEBI:30413"/>
    </ligand>
    <ligandPart>
        <name>Fe</name>
        <dbReference type="ChEBI" id="CHEBI:18248"/>
    </ligandPart>
</feature>
<protein>
    <submittedName>
        <fullName evidence="6">Group 1 truncated hemoglobin</fullName>
    </submittedName>
</protein>
<dbReference type="InterPro" id="IPR012292">
    <property type="entry name" value="Globin/Proto"/>
</dbReference>
<reference evidence="6 7" key="1">
    <citation type="submission" date="2020-12" db="EMBL/GenBank/DDBJ databases">
        <title>WGS of Thermoactinomyces spp.</title>
        <authorList>
            <person name="Cheng K."/>
        </authorList>
    </citation>
    <scope>NUCLEOTIDE SEQUENCE [LARGE SCALE GENOMIC DNA]</scope>
    <source>
        <strain evidence="7">CICC 10671\DSM 43846</strain>
    </source>
</reference>
<evidence type="ECO:0000256" key="5">
    <source>
        <dbReference type="PIRSR" id="PIRSR601486-1"/>
    </source>
</evidence>
<dbReference type="Gene3D" id="1.10.490.10">
    <property type="entry name" value="Globins"/>
    <property type="match status" value="1"/>
</dbReference>
<organism evidence="6 7">
    <name type="scientific">Thermoactinomyces intermedius</name>
    <dbReference type="NCBI Taxonomy" id="2024"/>
    <lineage>
        <taxon>Bacteria</taxon>
        <taxon>Bacillati</taxon>
        <taxon>Bacillota</taxon>
        <taxon>Bacilli</taxon>
        <taxon>Bacillales</taxon>
        <taxon>Thermoactinomycetaceae</taxon>
        <taxon>Thermoactinomyces</taxon>
    </lineage>
</organism>
<dbReference type="Proteomes" id="UP000633619">
    <property type="component" value="Unassembled WGS sequence"/>
</dbReference>
<comment type="caution">
    <text evidence="6">The sequence shown here is derived from an EMBL/GenBank/DDBJ whole genome shotgun (WGS) entry which is preliminary data.</text>
</comment>
<name>A0A8I1DB10_THEIN</name>